<dbReference type="Pfam" id="PF02806">
    <property type="entry name" value="Alpha-amylase_C"/>
    <property type="match status" value="1"/>
</dbReference>
<evidence type="ECO:0000256" key="2">
    <source>
        <dbReference type="ARBA" id="ARBA00002953"/>
    </source>
</evidence>
<dbReference type="EMBL" id="CP020465">
    <property type="protein sequence ID" value="ASP47267.1"/>
    <property type="molecule type" value="Genomic_DNA"/>
</dbReference>
<feature type="active site" description="Nucleophile" evidence="10 11">
    <location>
        <position position="424"/>
    </location>
</feature>
<evidence type="ECO:0000259" key="12">
    <source>
        <dbReference type="SMART" id="SM00642"/>
    </source>
</evidence>
<dbReference type="GO" id="GO:0043169">
    <property type="term" value="F:cation binding"/>
    <property type="evidence" value="ECO:0007669"/>
    <property type="project" value="InterPro"/>
</dbReference>
<gene>
    <name evidence="10" type="primary">glgB</name>
    <name evidence="13" type="ORF">B5D82_05525</name>
</gene>
<dbReference type="NCBIfam" id="NF003811">
    <property type="entry name" value="PRK05402.1"/>
    <property type="match status" value="1"/>
</dbReference>
<dbReference type="SMART" id="SM00642">
    <property type="entry name" value="Aamy"/>
    <property type="match status" value="1"/>
</dbReference>
<dbReference type="AlphaFoldDB" id="A0A222G5R9"/>
<dbReference type="RefSeq" id="WP_081149831.1">
    <property type="nucleotide sequence ID" value="NZ_CP020465.1"/>
</dbReference>
<evidence type="ECO:0000256" key="8">
    <source>
        <dbReference type="ARBA" id="ARBA00023056"/>
    </source>
</evidence>
<dbReference type="FunFam" id="3.20.20.80:FF:000003">
    <property type="entry name" value="1,4-alpha-glucan branching enzyme GlgB"/>
    <property type="match status" value="1"/>
</dbReference>
<keyword evidence="14" id="KW-1185">Reference proteome</keyword>
<dbReference type="InterPro" id="IPR037439">
    <property type="entry name" value="Branching_enzy"/>
</dbReference>
<dbReference type="CDD" id="cd02855">
    <property type="entry name" value="E_set_GBE_prok_N"/>
    <property type="match status" value="1"/>
</dbReference>
<dbReference type="PANTHER" id="PTHR43651:SF3">
    <property type="entry name" value="1,4-ALPHA-GLUCAN-BRANCHING ENZYME"/>
    <property type="match status" value="1"/>
</dbReference>
<evidence type="ECO:0000256" key="11">
    <source>
        <dbReference type="PIRSR" id="PIRSR000463-1"/>
    </source>
</evidence>
<dbReference type="EC" id="2.4.1.18" evidence="10"/>
<organism evidence="13 14">
    <name type="scientific">Cognaticolwellia beringensis</name>
    <dbReference type="NCBI Taxonomy" id="1967665"/>
    <lineage>
        <taxon>Bacteria</taxon>
        <taxon>Pseudomonadati</taxon>
        <taxon>Pseudomonadota</taxon>
        <taxon>Gammaproteobacteria</taxon>
        <taxon>Alteromonadales</taxon>
        <taxon>Colwelliaceae</taxon>
        <taxon>Cognaticolwellia</taxon>
    </lineage>
</organism>
<comment type="function">
    <text evidence="2 10">Catalyzes the formation of the alpha-1,6-glucosidic linkages in glycogen by scission of a 1,4-alpha-linked oligosaccharide from growing alpha-1,4-glucan chains and the subsequent attachment of the oligosaccharide to the alpha-1,6 position.</text>
</comment>
<comment type="similarity">
    <text evidence="4 10">Belongs to the glycosyl hydrolase 13 family. GlgB subfamily.</text>
</comment>
<comment type="pathway">
    <text evidence="3 10">Glycan biosynthesis; glycogen biosynthesis.</text>
</comment>
<evidence type="ECO:0000256" key="3">
    <source>
        <dbReference type="ARBA" id="ARBA00004964"/>
    </source>
</evidence>
<dbReference type="InterPro" id="IPR006048">
    <property type="entry name" value="A-amylase/branching_C"/>
</dbReference>
<dbReference type="InterPro" id="IPR013780">
    <property type="entry name" value="Glyco_hydro_b"/>
</dbReference>
<dbReference type="UniPathway" id="UPA00164"/>
<dbReference type="InterPro" id="IPR013783">
    <property type="entry name" value="Ig-like_fold"/>
</dbReference>
<evidence type="ECO:0000256" key="6">
    <source>
        <dbReference type="ARBA" id="ARBA00022676"/>
    </source>
</evidence>
<feature type="active site" description="Proton donor" evidence="10 11">
    <location>
        <position position="477"/>
    </location>
</feature>
<dbReference type="PANTHER" id="PTHR43651">
    <property type="entry name" value="1,4-ALPHA-GLUCAN-BRANCHING ENZYME"/>
    <property type="match status" value="1"/>
</dbReference>
<dbReference type="FunFam" id="2.60.40.10:FF:000169">
    <property type="entry name" value="1,4-alpha-glucan branching enzyme GlgB"/>
    <property type="match status" value="1"/>
</dbReference>
<dbReference type="HAMAP" id="MF_00685">
    <property type="entry name" value="GlgB"/>
    <property type="match status" value="1"/>
</dbReference>
<comment type="subunit">
    <text evidence="10">Monomer.</text>
</comment>
<feature type="domain" description="Glycosyl hydrolase family 13 catalytic" evidence="12">
    <location>
        <begin position="259"/>
        <end position="660"/>
    </location>
</feature>
<dbReference type="GO" id="GO:0004553">
    <property type="term" value="F:hydrolase activity, hydrolyzing O-glycosyl compounds"/>
    <property type="evidence" value="ECO:0007669"/>
    <property type="project" value="InterPro"/>
</dbReference>
<dbReference type="NCBIfam" id="NF008967">
    <property type="entry name" value="PRK12313.1"/>
    <property type="match status" value="1"/>
</dbReference>
<evidence type="ECO:0000256" key="1">
    <source>
        <dbReference type="ARBA" id="ARBA00000826"/>
    </source>
</evidence>
<evidence type="ECO:0000256" key="9">
    <source>
        <dbReference type="ARBA" id="ARBA00023277"/>
    </source>
</evidence>
<evidence type="ECO:0000256" key="10">
    <source>
        <dbReference type="HAMAP-Rule" id="MF_00685"/>
    </source>
</evidence>
<dbReference type="InterPro" id="IPR004193">
    <property type="entry name" value="Glyco_hydro_13_N"/>
</dbReference>
<proteinExistence type="inferred from homology"/>
<dbReference type="CDD" id="cd11322">
    <property type="entry name" value="AmyAc_Glg_BE"/>
    <property type="match status" value="1"/>
</dbReference>
<evidence type="ECO:0000256" key="4">
    <source>
        <dbReference type="ARBA" id="ARBA00009000"/>
    </source>
</evidence>
<name>A0A222G5R9_9GAMM</name>
<dbReference type="Gene3D" id="3.20.20.80">
    <property type="entry name" value="Glycosidases"/>
    <property type="match status" value="1"/>
</dbReference>
<keyword evidence="9 10" id="KW-0119">Carbohydrate metabolism</keyword>
<keyword evidence="6 10" id="KW-0328">Glycosyltransferase</keyword>
<dbReference type="Gene3D" id="2.60.40.10">
    <property type="entry name" value="Immunoglobulins"/>
    <property type="match status" value="2"/>
</dbReference>
<dbReference type="Pfam" id="PF22019">
    <property type="entry name" value="GlgB_N"/>
    <property type="match status" value="1"/>
</dbReference>
<dbReference type="SUPFAM" id="SSF51011">
    <property type="entry name" value="Glycosyl hydrolase domain"/>
    <property type="match status" value="1"/>
</dbReference>
<keyword evidence="8 10" id="KW-0320">Glycogen biosynthesis</keyword>
<dbReference type="Pfam" id="PF02922">
    <property type="entry name" value="CBM_48"/>
    <property type="match status" value="1"/>
</dbReference>
<sequence length="747" mass="84578">MKNLAKSLLDNEEVSAIVNVKHRDIFSVLGIHKHPTAGGLIVRAFLPEALSVEVIETKTNALVAELSQVNQAGLFEGKLGRKRNVFDYRLRVVYKNETVIVDDPYRYPSLLKSEDLYLFCEGTHEQTYQWMGSHEKAVDNVKGTHFVVWAPDASRVSVVGDFNFWDGRHHVMRKHPGSGVWEIFLPNVSADASYKYEISDKHEQIQPLKADPYTFSMQLAPETASKVIQNSAYQWQDAKWMSERDSSSNHYHGAVSIYEVHLGSWKRNADNRADNSHSPSYLTYRELAEQLVPYVVEMGFTHLQLMPVSEYPFDGSWGYQPIGLFAPTARFGSAEDFKYFVDCCHSAGIGLLLDWVPGHFPTDEHGTGKFDGSCLYEHEDLRKGFHPDWKTLIYNYGRSEVQSYLLSNAIYWLDQYHIDGLRVDAVASMLYLDYSREAGEWLPNVHGGRENLEAIDVLQKVNTRSYAKHPGVMMIAEESTAWPGVSKPVDGGGLGFGFKWNMGWMNDTLKYMERDPIYRQHHHSEMTFGLVYSFSENFVLPISHDEVVHGKGSLLNKMPGDDWQKFANLRAYYGFMWTHPGKKLLFMGCEFAQRAEWNHDQSLDWHLLEHDSHKGMQTLIKDLNHTYRNIPALHELDCDGSGFEWLDSQNSAQSILVYLRKGQAGTAPALVVVNLTPTSYENFSVGVPQPGFYRECLNTDSSIYGGSNVGNSGGVNSVNEAYAGQANKVSLSVPPLATMIFELQQND</sequence>
<dbReference type="InterPro" id="IPR006407">
    <property type="entry name" value="GlgB"/>
</dbReference>
<keyword evidence="7 10" id="KW-0808">Transferase</keyword>
<keyword evidence="5 10" id="KW-0321">Glycogen metabolism</keyword>
<dbReference type="Gene3D" id="2.60.40.1180">
    <property type="entry name" value="Golgi alpha-mannosidase II"/>
    <property type="match status" value="1"/>
</dbReference>
<dbReference type="InterPro" id="IPR006047">
    <property type="entry name" value="GH13_cat_dom"/>
</dbReference>
<dbReference type="SUPFAM" id="SSF81296">
    <property type="entry name" value="E set domains"/>
    <property type="match status" value="1"/>
</dbReference>
<dbReference type="InterPro" id="IPR017853">
    <property type="entry name" value="GH"/>
</dbReference>
<dbReference type="PIRSF" id="PIRSF000463">
    <property type="entry name" value="GlgB"/>
    <property type="match status" value="1"/>
</dbReference>
<evidence type="ECO:0000313" key="14">
    <source>
        <dbReference type="Proteomes" id="UP000202259"/>
    </source>
</evidence>
<reference evidence="13 14" key="1">
    <citation type="submission" date="2017-08" db="EMBL/GenBank/DDBJ databases">
        <title>Complete genome of Colwellia sp. NB097-1, a psychrophile bacterium ioslated from Bering Sea.</title>
        <authorList>
            <person name="Chen X."/>
        </authorList>
    </citation>
    <scope>NUCLEOTIDE SEQUENCE [LARGE SCALE GENOMIC DNA]</scope>
    <source>
        <strain evidence="13 14">NB097-1</strain>
    </source>
</reference>
<evidence type="ECO:0000256" key="7">
    <source>
        <dbReference type="ARBA" id="ARBA00022679"/>
    </source>
</evidence>
<protein>
    <recommendedName>
        <fullName evidence="10">1,4-alpha-glucan branching enzyme GlgB</fullName>
        <ecNumber evidence="10">2.4.1.18</ecNumber>
    </recommendedName>
    <alternativeName>
        <fullName evidence="10">1,4-alpha-D-glucan:1,4-alpha-D-glucan 6-glucosyl-transferase</fullName>
    </alternativeName>
    <alternativeName>
        <fullName evidence="10">Alpha-(1-&gt;4)-glucan branching enzyme</fullName>
    </alternativeName>
    <alternativeName>
        <fullName evidence="10">Glycogen branching enzyme</fullName>
        <shortName evidence="10">BE</shortName>
    </alternativeName>
</protein>
<dbReference type="FunFam" id="2.60.40.1180:FF:000002">
    <property type="entry name" value="1,4-alpha-glucan branching enzyme GlgB"/>
    <property type="match status" value="1"/>
</dbReference>
<dbReference type="GO" id="GO:0003844">
    <property type="term" value="F:1,4-alpha-glucan branching enzyme activity"/>
    <property type="evidence" value="ECO:0007669"/>
    <property type="project" value="UniProtKB-UniRule"/>
</dbReference>
<dbReference type="OrthoDB" id="9800174at2"/>
<dbReference type="Proteomes" id="UP000202259">
    <property type="component" value="Chromosome"/>
</dbReference>
<dbReference type="InterPro" id="IPR044143">
    <property type="entry name" value="GlgB_N_E_set_prok"/>
</dbReference>
<comment type="catalytic activity">
    <reaction evidence="1 10">
        <text>Transfers a segment of a (1-&gt;4)-alpha-D-glucan chain to a primary hydroxy group in a similar glucan chain.</text>
        <dbReference type="EC" id="2.4.1.18"/>
    </reaction>
</comment>
<dbReference type="InterPro" id="IPR054169">
    <property type="entry name" value="GlgB_N"/>
</dbReference>
<dbReference type="GO" id="GO:0005978">
    <property type="term" value="P:glycogen biosynthetic process"/>
    <property type="evidence" value="ECO:0007669"/>
    <property type="project" value="UniProtKB-UniRule"/>
</dbReference>
<dbReference type="NCBIfam" id="TIGR01515">
    <property type="entry name" value="branching_enzym"/>
    <property type="match status" value="1"/>
</dbReference>
<dbReference type="InterPro" id="IPR014756">
    <property type="entry name" value="Ig_E-set"/>
</dbReference>
<dbReference type="SUPFAM" id="SSF51445">
    <property type="entry name" value="(Trans)glycosidases"/>
    <property type="match status" value="1"/>
</dbReference>
<accession>A0A222G5R9</accession>
<evidence type="ECO:0000313" key="13">
    <source>
        <dbReference type="EMBL" id="ASP47267.1"/>
    </source>
</evidence>
<evidence type="ECO:0000256" key="5">
    <source>
        <dbReference type="ARBA" id="ARBA00022600"/>
    </source>
</evidence>
<dbReference type="KEGG" id="cber:B5D82_05525"/>
<dbReference type="GO" id="GO:0005829">
    <property type="term" value="C:cytosol"/>
    <property type="evidence" value="ECO:0007669"/>
    <property type="project" value="TreeGrafter"/>
</dbReference>